<dbReference type="GO" id="GO:0005634">
    <property type="term" value="C:nucleus"/>
    <property type="evidence" value="ECO:0007669"/>
    <property type="project" value="UniProtKB-SubCell"/>
</dbReference>
<dbReference type="InterPro" id="IPR051615">
    <property type="entry name" value="Transcr_Regulatory_Elem"/>
</dbReference>
<gene>
    <name evidence="10" type="ORF">DFH07DRAFT_965935</name>
</gene>
<evidence type="ECO:0000313" key="11">
    <source>
        <dbReference type="Proteomes" id="UP001215280"/>
    </source>
</evidence>
<keyword evidence="4" id="KW-0805">Transcription regulation</keyword>
<evidence type="ECO:0000256" key="1">
    <source>
        <dbReference type="ARBA" id="ARBA00004123"/>
    </source>
</evidence>
<dbReference type="GO" id="GO:0008270">
    <property type="term" value="F:zinc ion binding"/>
    <property type="evidence" value="ECO:0007669"/>
    <property type="project" value="InterPro"/>
</dbReference>
<evidence type="ECO:0000256" key="2">
    <source>
        <dbReference type="ARBA" id="ARBA00022723"/>
    </source>
</evidence>
<dbReference type="Pfam" id="PF00172">
    <property type="entry name" value="Zn_clus"/>
    <property type="match status" value="1"/>
</dbReference>
<evidence type="ECO:0000256" key="7">
    <source>
        <dbReference type="ARBA" id="ARBA00023242"/>
    </source>
</evidence>
<proteinExistence type="predicted"/>
<dbReference type="PROSITE" id="PS50048">
    <property type="entry name" value="ZN2_CY6_FUNGAL_2"/>
    <property type="match status" value="1"/>
</dbReference>
<evidence type="ECO:0000259" key="9">
    <source>
        <dbReference type="PROSITE" id="PS50048"/>
    </source>
</evidence>
<evidence type="ECO:0000256" key="8">
    <source>
        <dbReference type="SAM" id="MobiDB-lite"/>
    </source>
</evidence>
<keyword evidence="3" id="KW-0862">Zinc</keyword>
<organism evidence="10 11">
    <name type="scientific">Mycena maculata</name>
    <dbReference type="NCBI Taxonomy" id="230809"/>
    <lineage>
        <taxon>Eukaryota</taxon>
        <taxon>Fungi</taxon>
        <taxon>Dikarya</taxon>
        <taxon>Basidiomycota</taxon>
        <taxon>Agaricomycotina</taxon>
        <taxon>Agaricomycetes</taxon>
        <taxon>Agaricomycetidae</taxon>
        <taxon>Agaricales</taxon>
        <taxon>Marasmiineae</taxon>
        <taxon>Mycenaceae</taxon>
        <taxon>Mycena</taxon>
    </lineage>
</organism>
<feature type="region of interest" description="Disordered" evidence="8">
    <location>
        <begin position="1"/>
        <end position="25"/>
    </location>
</feature>
<dbReference type="PANTHER" id="PTHR31313">
    <property type="entry name" value="TY1 ENHANCER ACTIVATOR"/>
    <property type="match status" value="1"/>
</dbReference>
<dbReference type="EMBL" id="JARJLG010000135">
    <property type="protein sequence ID" value="KAJ7738836.1"/>
    <property type="molecule type" value="Genomic_DNA"/>
</dbReference>
<dbReference type="GO" id="GO:0003677">
    <property type="term" value="F:DNA binding"/>
    <property type="evidence" value="ECO:0007669"/>
    <property type="project" value="UniProtKB-KW"/>
</dbReference>
<keyword evidence="11" id="KW-1185">Reference proteome</keyword>
<keyword evidence="6" id="KW-0804">Transcription</keyword>
<comment type="caution">
    <text evidence="10">The sequence shown here is derived from an EMBL/GenBank/DDBJ whole genome shotgun (WGS) entry which is preliminary data.</text>
</comment>
<evidence type="ECO:0000256" key="3">
    <source>
        <dbReference type="ARBA" id="ARBA00022833"/>
    </source>
</evidence>
<dbReference type="CDD" id="cd00067">
    <property type="entry name" value="GAL4"/>
    <property type="match status" value="1"/>
</dbReference>
<dbReference type="InterPro" id="IPR036864">
    <property type="entry name" value="Zn2-C6_fun-type_DNA-bd_sf"/>
</dbReference>
<dbReference type="Gene3D" id="4.10.240.10">
    <property type="entry name" value="Zn(2)-C6 fungal-type DNA-binding domain"/>
    <property type="match status" value="1"/>
</dbReference>
<dbReference type="SUPFAM" id="SSF57701">
    <property type="entry name" value="Zn2/Cys6 DNA-binding domain"/>
    <property type="match status" value="1"/>
</dbReference>
<evidence type="ECO:0000256" key="5">
    <source>
        <dbReference type="ARBA" id="ARBA00023125"/>
    </source>
</evidence>
<name>A0AAD7IAS2_9AGAR</name>
<protein>
    <recommendedName>
        <fullName evidence="9">Zn(2)-C6 fungal-type domain-containing protein</fullName>
    </recommendedName>
</protein>
<dbReference type="SMART" id="SM00066">
    <property type="entry name" value="GAL4"/>
    <property type="match status" value="1"/>
</dbReference>
<feature type="domain" description="Zn(2)-C6 fungal-type" evidence="9">
    <location>
        <begin position="34"/>
        <end position="64"/>
    </location>
</feature>
<feature type="compositionally biased region" description="Gly residues" evidence="8">
    <location>
        <begin position="7"/>
        <end position="17"/>
    </location>
</feature>
<evidence type="ECO:0000256" key="4">
    <source>
        <dbReference type="ARBA" id="ARBA00023015"/>
    </source>
</evidence>
<dbReference type="PROSITE" id="PS00463">
    <property type="entry name" value="ZN2_CY6_FUNGAL_1"/>
    <property type="match status" value="1"/>
</dbReference>
<sequence>MSTSVQSGGGRNTGGGKPPYDPLQHGARRKIPMACTFCRHRKLKCDGMRPQCKNCKTRGYPCFYVPV</sequence>
<comment type="subcellular location">
    <subcellularLocation>
        <location evidence="1">Nucleus</location>
    </subcellularLocation>
</comment>
<keyword evidence="7" id="KW-0539">Nucleus</keyword>
<evidence type="ECO:0000313" key="10">
    <source>
        <dbReference type="EMBL" id="KAJ7738836.1"/>
    </source>
</evidence>
<accession>A0AAD7IAS2</accession>
<keyword evidence="2" id="KW-0479">Metal-binding</keyword>
<dbReference type="Proteomes" id="UP001215280">
    <property type="component" value="Unassembled WGS sequence"/>
</dbReference>
<dbReference type="PANTHER" id="PTHR31313:SF86">
    <property type="entry name" value="ZN(2)-C6 FUNGAL-TYPE DOMAIN-CONTAINING PROTEIN"/>
    <property type="match status" value="1"/>
</dbReference>
<dbReference type="GO" id="GO:0000981">
    <property type="term" value="F:DNA-binding transcription factor activity, RNA polymerase II-specific"/>
    <property type="evidence" value="ECO:0007669"/>
    <property type="project" value="InterPro"/>
</dbReference>
<evidence type="ECO:0000256" key="6">
    <source>
        <dbReference type="ARBA" id="ARBA00023163"/>
    </source>
</evidence>
<dbReference type="InterPro" id="IPR001138">
    <property type="entry name" value="Zn2Cys6_DnaBD"/>
</dbReference>
<keyword evidence="5" id="KW-0238">DNA-binding</keyword>
<dbReference type="AlphaFoldDB" id="A0AAD7IAS2"/>
<reference evidence="10" key="1">
    <citation type="submission" date="2023-03" db="EMBL/GenBank/DDBJ databases">
        <title>Massive genome expansion in bonnet fungi (Mycena s.s.) driven by repeated elements and novel gene families across ecological guilds.</title>
        <authorList>
            <consortium name="Lawrence Berkeley National Laboratory"/>
            <person name="Harder C.B."/>
            <person name="Miyauchi S."/>
            <person name="Viragh M."/>
            <person name="Kuo A."/>
            <person name="Thoen E."/>
            <person name="Andreopoulos B."/>
            <person name="Lu D."/>
            <person name="Skrede I."/>
            <person name="Drula E."/>
            <person name="Henrissat B."/>
            <person name="Morin E."/>
            <person name="Kohler A."/>
            <person name="Barry K."/>
            <person name="LaButti K."/>
            <person name="Morin E."/>
            <person name="Salamov A."/>
            <person name="Lipzen A."/>
            <person name="Mereny Z."/>
            <person name="Hegedus B."/>
            <person name="Baldrian P."/>
            <person name="Stursova M."/>
            <person name="Weitz H."/>
            <person name="Taylor A."/>
            <person name="Grigoriev I.V."/>
            <person name="Nagy L.G."/>
            <person name="Martin F."/>
            <person name="Kauserud H."/>
        </authorList>
    </citation>
    <scope>NUCLEOTIDE SEQUENCE</scope>
    <source>
        <strain evidence="10">CBHHK188m</strain>
    </source>
</reference>